<protein>
    <submittedName>
        <fullName evidence="1">Uncharacterized protein</fullName>
    </submittedName>
</protein>
<name>A0A9P6WX72_RHIOR</name>
<dbReference type="EMBL" id="JAANQT010003930">
    <property type="protein sequence ID" value="KAG1300614.1"/>
    <property type="molecule type" value="Genomic_DNA"/>
</dbReference>
<accession>A0A9P6WX72</accession>
<evidence type="ECO:0000313" key="2">
    <source>
        <dbReference type="Proteomes" id="UP000716291"/>
    </source>
</evidence>
<reference evidence="1" key="1">
    <citation type="journal article" date="2020" name="Microb. Genom.">
        <title>Genetic diversity of clinical and environmental Mucorales isolates obtained from an investigation of mucormycosis cases among solid organ transplant recipients.</title>
        <authorList>
            <person name="Nguyen M.H."/>
            <person name="Kaul D."/>
            <person name="Muto C."/>
            <person name="Cheng S.J."/>
            <person name="Richter R.A."/>
            <person name="Bruno V.M."/>
            <person name="Liu G."/>
            <person name="Beyhan S."/>
            <person name="Sundermann A.J."/>
            <person name="Mounaud S."/>
            <person name="Pasculle A.W."/>
            <person name="Nierman W.C."/>
            <person name="Driscoll E."/>
            <person name="Cumbie R."/>
            <person name="Clancy C.J."/>
            <person name="Dupont C.L."/>
        </authorList>
    </citation>
    <scope>NUCLEOTIDE SEQUENCE</scope>
    <source>
        <strain evidence="1">GL11</strain>
    </source>
</reference>
<comment type="caution">
    <text evidence="1">The sequence shown here is derived from an EMBL/GenBank/DDBJ whole genome shotgun (WGS) entry which is preliminary data.</text>
</comment>
<evidence type="ECO:0000313" key="1">
    <source>
        <dbReference type="EMBL" id="KAG1300614.1"/>
    </source>
</evidence>
<organism evidence="1 2">
    <name type="scientific">Rhizopus oryzae</name>
    <name type="common">Mucormycosis agent</name>
    <name type="synonym">Rhizopus arrhizus var. delemar</name>
    <dbReference type="NCBI Taxonomy" id="64495"/>
    <lineage>
        <taxon>Eukaryota</taxon>
        <taxon>Fungi</taxon>
        <taxon>Fungi incertae sedis</taxon>
        <taxon>Mucoromycota</taxon>
        <taxon>Mucoromycotina</taxon>
        <taxon>Mucoromycetes</taxon>
        <taxon>Mucorales</taxon>
        <taxon>Mucorineae</taxon>
        <taxon>Rhizopodaceae</taxon>
        <taxon>Rhizopus</taxon>
    </lineage>
</organism>
<sequence length="145" mass="16687">MAMVKCTFFNNMNLQGFGEFCSRNGIEFAKSKDKRRRTSPSDHVQRWQARVLAQDYEENLAKDITMYDQQYHIFISKQKQTGHTIVGYVRKSTGGEIQRIKERLLQKTIDKIKIRSCVDKVYASYSSSASHLLPGELIAETAESD</sequence>
<keyword evidence="2" id="KW-1185">Reference proteome</keyword>
<gene>
    <name evidence="1" type="ORF">G6F64_012533</name>
</gene>
<dbReference type="AlphaFoldDB" id="A0A9P6WX72"/>
<dbReference type="Proteomes" id="UP000716291">
    <property type="component" value="Unassembled WGS sequence"/>
</dbReference>
<proteinExistence type="predicted"/>
<dbReference type="OrthoDB" id="10295488at2759"/>